<name>A0ABS3Z521_9BACT</name>
<dbReference type="EMBL" id="JAGHKO010000024">
    <property type="protein sequence ID" value="MBO9205246.1"/>
    <property type="molecule type" value="Genomic_DNA"/>
</dbReference>
<dbReference type="NCBIfam" id="TIGR03696">
    <property type="entry name" value="Rhs_assc_core"/>
    <property type="match status" value="1"/>
</dbReference>
<comment type="caution">
    <text evidence="1">The sequence shown here is derived from an EMBL/GenBank/DDBJ whole genome shotgun (WGS) entry which is preliminary data.</text>
</comment>
<evidence type="ECO:0000313" key="1">
    <source>
        <dbReference type="EMBL" id="MBO9205246.1"/>
    </source>
</evidence>
<protein>
    <recommendedName>
        <fullName evidence="3">RHS repeat-associated core domain-containing protein</fullName>
    </recommendedName>
</protein>
<dbReference type="Gene3D" id="2.180.10.10">
    <property type="entry name" value="RHS repeat-associated core"/>
    <property type="match status" value="1"/>
</dbReference>
<reference evidence="1 2" key="1">
    <citation type="submission" date="2021-03" db="EMBL/GenBank/DDBJ databases">
        <title>Assistant Professor.</title>
        <authorList>
            <person name="Huq M.A."/>
        </authorList>
    </citation>
    <scope>NUCLEOTIDE SEQUENCE [LARGE SCALE GENOMIC DNA]</scope>
    <source>
        <strain evidence="1 2">MAH-29</strain>
    </source>
</reference>
<keyword evidence="2" id="KW-1185">Reference proteome</keyword>
<evidence type="ECO:0008006" key="3">
    <source>
        <dbReference type="Google" id="ProtNLM"/>
    </source>
</evidence>
<sequence>MQNQEFTDGSGLELYSTDFRSYDPQIGRFHQVDPMAEEAERFSPFVFANNSPILLNDPKGLLSDSSHPVVLAPVTVTATFQKKESDNRGAGTFAFGGAIPLGGGVAEGVLGGAATSSTGIGALIGAAVWARVKVGEFARKFEEKRFYVTYYKVGPGGKIYVGRCSGYGKTAQEVLDKYDKTHRMNAAGYGQAVMDRSISGSVFSKLEKATGMPAMPGLVDPGSEVIITEISGYAAIRGREQQLYASYKNAGASMGNIQNPVWEYNPLNATYYAASNLAFGPLVNYNDLYK</sequence>
<proteinExistence type="predicted"/>
<dbReference type="RefSeq" id="WP_209144637.1">
    <property type="nucleotide sequence ID" value="NZ_JAGHKO010000024.1"/>
</dbReference>
<accession>A0ABS3Z521</accession>
<evidence type="ECO:0000313" key="2">
    <source>
        <dbReference type="Proteomes" id="UP000677244"/>
    </source>
</evidence>
<organism evidence="1 2">
    <name type="scientific">Niastella soli</name>
    <dbReference type="NCBI Taxonomy" id="2821487"/>
    <lineage>
        <taxon>Bacteria</taxon>
        <taxon>Pseudomonadati</taxon>
        <taxon>Bacteroidota</taxon>
        <taxon>Chitinophagia</taxon>
        <taxon>Chitinophagales</taxon>
        <taxon>Chitinophagaceae</taxon>
        <taxon>Niastella</taxon>
    </lineage>
</organism>
<dbReference type="Proteomes" id="UP000677244">
    <property type="component" value="Unassembled WGS sequence"/>
</dbReference>
<dbReference type="InterPro" id="IPR022385">
    <property type="entry name" value="Rhs_assc_core"/>
</dbReference>
<gene>
    <name evidence="1" type="ORF">J7I42_33470</name>
</gene>